<dbReference type="EMBL" id="CP095350">
    <property type="protein sequence ID" value="XAG84576.1"/>
    <property type="molecule type" value="Genomic_DNA"/>
</dbReference>
<dbReference type="Gene3D" id="3.40.50.300">
    <property type="entry name" value="P-loop containing nucleotide triphosphate hydrolases"/>
    <property type="match status" value="1"/>
</dbReference>
<evidence type="ECO:0000259" key="1">
    <source>
        <dbReference type="Pfam" id="PF13304"/>
    </source>
</evidence>
<proteinExistence type="predicted"/>
<dbReference type="GO" id="GO:0005524">
    <property type="term" value="F:ATP binding"/>
    <property type="evidence" value="ECO:0007669"/>
    <property type="project" value="UniProtKB-KW"/>
</dbReference>
<dbReference type="Pfam" id="PF13304">
    <property type="entry name" value="AAA_21"/>
    <property type="match status" value="1"/>
</dbReference>
<dbReference type="PANTHER" id="PTHR32182:SF22">
    <property type="entry name" value="ATP-DEPENDENT ENDONUCLEASE, OLD FAMILY-RELATED"/>
    <property type="match status" value="1"/>
</dbReference>
<name>A0AAU6VE46_UNCXX</name>
<dbReference type="GO" id="GO:0000731">
    <property type="term" value="P:DNA synthesis involved in DNA repair"/>
    <property type="evidence" value="ECO:0007669"/>
    <property type="project" value="TreeGrafter"/>
</dbReference>
<dbReference type="AlphaFoldDB" id="A0AAU6VE46"/>
<protein>
    <submittedName>
        <fullName evidence="2">ATP-binding protein</fullName>
    </submittedName>
</protein>
<organism evidence="2">
    <name type="scientific">bacterium 19MO03SA05</name>
    <dbReference type="NCBI Taxonomy" id="2920620"/>
    <lineage>
        <taxon>Bacteria</taxon>
    </lineage>
</organism>
<dbReference type="GO" id="GO:0016887">
    <property type="term" value="F:ATP hydrolysis activity"/>
    <property type="evidence" value="ECO:0007669"/>
    <property type="project" value="InterPro"/>
</dbReference>
<evidence type="ECO:0000313" key="2">
    <source>
        <dbReference type="EMBL" id="XAG84576.1"/>
    </source>
</evidence>
<keyword evidence="2" id="KW-0067">ATP-binding</keyword>
<reference evidence="2" key="1">
    <citation type="submission" date="2022-03" db="EMBL/GenBank/DDBJ databases">
        <title>Sea Food Isolates.</title>
        <authorList>
            <person name="Li c."/>
        </authorList>
    </citation>
    <scope>NUCLEOTIDE SEQUENCE</scope>
    <source>
        <strain evidence="2">19MO03SA05</strain>
    </source>
</reference>
<sequence length="591" mass="67503">MELTLAPNPLYDQPQTLNINKVATLIGENGSGKSSILHSIFRKQIEEPSETLQLICATSGQNENFSSFFEQRLASLRKKKDISDIDFSSLFFTQKDVRFLTFLAYTFKSNGLVFNFVNNHKAFKEQVSVKLRLKISVPDTYIKNVQQDQIAEAKNYEHPSIRKRPFNQRLDAFLEKIETLPDLDALLEKGKGLKSTEVEVTNEKFFNVFDGSRVDAIKFLIEGSYNEYFFSASESLLYLTDNIEFSLLSDGEYQFLFVASLIDLFDSTSSLFMFDEVDSHLHHKNVELLWDILSKTKGKVITTTHLVDSIAENDFESLFLVENGQIKNDQKSQKLLERLKVLSKSKVVELEIASKLKNICLIDHYNDWKIFEILVKRKGLDWAPLSLINPIAMSSGYNAAGDCFGASKIKWVIELGEMKNYLRECKAEKYGKKPPLHDPKVTNIFLICDRDELPAANIHAESGVKVIGVDCPDKYNIGSPCPEKMNIHLLTWKRREIENYLLSYSALTHFEVIDAINSDQLAQGFHLREGDSGDNDGIRMLDVKHIVNPLIETPGIGKDLTKIESYISHMKPDEISEDITKMYQFIKEKLR</sequence>
<gene>
    <name evidence="2" type="ORF">MRM63_00655</name>
</gene>
<keyword evidence="2" id="KW-0547">Nucleotide-binding</keyword>
<dbReference type="InterPro" id="IPR003959">
    <property type="entry name" value="ATPase_AAA_core"/>
</dbReference>
<dbReference type="InterPro" id="IPR027417">
    <property type="entry name" value="P-loop_NTPase"/>
</dbReference>
<accession>A0AAU6VE46</accession>
<dbReference type="PANTHER" id="PTHR32182">
    <property type="entry name" value="DNA REPLICATION AND REPAIR PROTEIN RECF"/>
    <property type="match status" value="1"/>
</dbReference>
<feature type="domain" description="ATPase AAA-type core" evidence="1">
    <location>
        <begin position="23"/>
        <end position="305"/>
    </location>
</feature>
<dbReference type="SUPFAM" id="SSF52540">
    <property type="entry name" value="P-loop containing nucleoside triphosphate hydrolases"/>
    <property type="match status" value="1"/>
</dbReference>
<dbReference type="GO" id="GO:0006302">
    <property type="term" value="P:double-strand break repair"/>
    <property type="evidence" value="ECO:0007669"/>
    <property type="project" value="TreeGrafter"/>
</dbReference>